<feature type="compositionally biased region" description="Basic and acidic residues" evidence="1">
    <location>
        <begin position="1"/>
        <end position="10"/>
    </location>
</feature>
<dbReference type="EMBL" id="JAKOGI010000117">
    <property type="protein sequence ID" value="KAJ8443512.1"/>
    <property type="molecule type" value="Genomic_DNA"/>
</dbReference>
<evidence type="ECO:0000256" key="1">
    <source>
        <dbReference type="SAM" id="MobiDB-lite"/>
    </source>
</evidence>
<comment type="caution">
    <text evidence="2">The sequence shown here is derived from an EMBL/GenBank/DDBJ whole genome shotgun (WGS) entry which is preliminary data.</text>
</comment>
<name>A0A9Q1KHV9_9CARY</name>
<dbReference type="CDD" id="cd00303">
    <property type="entry name" value="retropepsin_like"/>
    <property type="match status" value="1"/>
</dbReference>
<dbReference type="InterPro" id="IPR021109">
    <property type="entry name" value="Peptidase_aspartic_dom_sf"/>
</dbReference>
<feature type="region of interest" description="Disordered" evidence="1">
    <location>
        <begin position="1"/>
        <end position="40"/>
    </location>
</feature>
<sequence length="187" mass="21508">MSGERERTPEESDQLTRSTKKMKRVGLGYPPKEDDNEGREDINMELDHQESWKPENMSLQLQELLQTKTMTISDNTRSNDSIRWEELYQQMQQSMTTFQEQQGRVNDQLRELITGLSRQALAGINAYQTMRLAGKAGKHTLQILVDSGSTHNFLDVEVARRLHCQLKRIPQMLVTVVDGNKLTCDTV</sequence>
<protein>
    <submittedName>
        <fullName evidence="2">Uncharacterized protein</fullName>
    </submittedName>
</protein>
<dbReference type="OrthoDB" id="1934862at2759"/>
<dbReference type="AlphaFoldDB" id="A0A9Q1KHV9"/>
<gene>
    <name evidence="2" type="ORF">Cgig2_016995</name>
</gene>
<accession>A0A9Q1KHV9</accession>
<organism evidence="2 3">
    <name type="scientific">Carnegiea gigantea</name>
    <dbReference type="NCBI Taxonomy" id="171969"/>
    <lineage>
        <taxon>Eukaryota</taxon>
        <taxon>Viridiplantae</taxon>
        <taxon>Streptophyta</taxon>
        <taxon>Embryophyta</taxon>
        <taxon>Tracheophyta</taxon>
        <taxon>Spermatophyta</taxon>
        <taxon>Magnoliopsida</taxon>
        <taxon>eudicotyledons</taxon>
        <taxon>Gunneridae</taxon>
        <taxon>Pentapetalae</taxon>
        <taxon>Caryophyllales</taxon>
        <taxon>Cactineae</taxon>
        <taxon>Cactaceae</taxon>
        <taxon>Cactoideae</taxon>
        <taxon>Echinocereeae</taxon>
        <taxon>Carnegiea</taxon>
    </lineage>
</organism>
<evidence type="ECO:0000313" key="2">
    <source>
        <dbReference type="EMBL" id="KAJ8443512.1"/>
    </source>
</evidence>
<keyword evidence="3" id="KW-1185">Reference proteome</keyword>
<evidence type="ECO:0000313" key="3">
    <source>
        <dbReference type="Proteomes" id="UP001153076"/>
    </source>
</evidence>
<proteinExistence type="predicted"/>
<reference evidence="2" key="1">
    <citation type="submission" date="2022-04" db="EMBL/GenBank/DDBJ databases">
        <title>Carnegiea gigantea Genome sequencing and assembly v2.</title>
        <authorList>
            <person name="Copetti D."/>
            <person name="Sanderson M.J."/>
            <person name="Burquez A."/>
            <person name="Wojciechowski M.F."/>
        </authorList>
    </citation>
    <scope>NUCLEOTIDE SEQUENCE</scope>
    <source>
        <strain evidence="2">SGP5-SGP5p</strain>
        <tissue evidence="2">Aerial part</tissue>
    </source>
</reference>
<dbReference type="Proteomes" id="UP001153076">
    <property type="component" value="Unassembled WGS sequence"/>
</dbReference>
<dbReference type="Gene3D" id="2.40.70.10">
    <property type="entry name" value="Acid Proteases"/>
    <property type="match status" value="1"/>
</dbReference>